<dbReference type="Proteomes" id="UP000198718">
    <property type="component" value="Unassembled WGS sequence"/>
</dbReference>
<name>A0A1G9F4X9_9FIRM</name>
<dbReference type="InterPro" id="IPR025736">
    <property type="entry name" value="PucR_C-HTH_dom"/>
</dbReference>
<dbReference type="Gene3D" id="1.10.10.2840">
    <property type="entry name" value="PucR C-terminal helix-turn-helix domain"/>
    <property type="match status" value="1"/>
</dbReference>
<gene>
    <name evidence="3" type="ORF">SAMN05660472_02087</name>
</gene>
<keyword evidence="4" id="KW-1185">Reference proteome</keyword>
<feature type="domain" description="Purine catabolism PurC-like" evidence="1">
    <location>
        <begin position="7"/>
        <end position="129"/>
    </location>
</feature>
<evidence type="ECO:0000313" key="3">
    <source>
        <dbReference type="EMBL" id="SDK83446.1"/>
    </source>
</evidence>
<dbReference type="InterPro" id="IPR042070">
    <property type="entry name" value="PucR_C-HTH_sf"/>
</dbReference>
<reference evidence="3 4" key="1">
    <citation type="submission" date="2016-10" db="EMBL/GenBank/DDBJ databases">
        <authorList>
            <person name="de Groot N.N."/>
        </authorList>
    </citation>
    <scope>NUCLEOTIDE SEQUENCE [LARGE SCALE GENOMIC DNA]</scope>
    <source>
        <strain evidence="3 4">DSM 18346</strain>
    </source>
</reference>
<evidence type="ECO:0000259" key="2">
    <source>
        <dbReference type="Pfam" id="PF13556"/>
    </source>
</evidence>
<organism evidence="3 4">
    <name type="scientific">Natronincola ferrireducens</name>
    <dbReference type="NCBI Taxonomy" id="393762"/>
    <lineage>
        <taxon>Bacteria</taxon>
        <taxon>Bacillati</taxon>
        <taxon>Bacillota</taxon>
        <taxon>Clostridia</taxon>
        <taxon>Peptostreptococcales</taxon>
        <taxon>Natronincolaceae</taxon>
        <taxon>Natronincola</taxon>
    </lineage>
</organism>
<dbReference type="AlphaFoldDB" id="A0A1G9F4X9"/>
<dbReference type="OrthoDB" id="143422at2"/>
<evidence type="ECO:0000313" key="4">
    <source>
        <dbReference type="Proteomes" id="UP000198718"/>
    </source>
</evidence>
<protein>
    <submittedName>
        <fullName evidence="3">PucR C-terminal helix-turn-helix domain-containing protein</fullName>
    </submittedName>
</protein>
<dbReference type="Pfam" id="PF13556">
    <property type="entry name" value="HTH_30"/>
    <property type="match status" value="1"/>
</dbReference>
<sequence>MTITVRDILNLPIFKNVTIIAGKNGLDKRIKRISVFDIFTYDDDPQHLSKEGDFYLSGFYDIRNSIENQIQAINIMIKAGSCALCLIDSFVGEIHQEVKKVADDNDYPILVISGEIPYSEIIMDVMEAIIEDNLDTIKSLEIEHMLKESFNKNALLEKAYQINENFEKNVIILFYSDYAITKRYIERIKDSYVGHKEWTILKFRKGILFIITSNKRTYEDISCTLNYAIKTLGKDSTTYKIGISNYHLGLDKLNTALQEAVFSCDLAKIMDQKVVYYNKLGIYKFLTPLRHNPAIKNFHDEILQPIISYDEKNKSNLLETAVAFIDNDTDVKKTAQVLFQHENTIRYRIMKIKEIFDKENIQGNFIEQLSVAIKINKLY</sequence>
<proteinExistence type="predicted"/>
<dbReference type="Pfam" id="PF07905">
    <property type="entry name" value="PucR"/>
    <property type="match status" value="1"/>
</dbReference>
<dbReference type="STRING" id="393762.SAMN05660472_02087"/>
<dbReference type="EMBL" id="FNFP01000004">
    <property type="protein sequence ID" value="SDK83446.1"/>
    <property type="molecule type" value="Genomic_DNA"/>
</dbReference>
<dbReference type="PANTHER" id="PTHR33744:SF1">
    <property type="entry name" value="DNA-BINDING TRANSCRIPTIONAL ACTIVATOR ADER"/>
    <property type="match status" value="1"/>
</dbReference>
<evidence type="ECO:0000259" key="1">
    <source>
        <dbReference type="Pfam" id="PF07905"/>
    </source>
</evidence>
<dbReference type="PANTHER" id="PTHR33744">
    <property type="entry name" value="CARBOHYDRATE DIACID REGULATOR"/>
    <property type="match status" value="1"/>
</dbReference>
<dbReference type="InterPro" id="IPR051448">
    <property type="entry name" value="CdaR-like_regulators"/>
</dbReference>
<feature type="domain" description="PucR C-terminal helix-turn-helix" evidence="2">
    <location>
        <begin position="317"/>
        <end position="372"/>
    </location>
</feature>
<dbReference type="RefSeq" id="WP_090553634.1">
    <property type="nucleotide sequence ID" value="NZ_FNFP01000004.1"/>
</dbReference>
<dbReference type="InterPro" id="IPR012914">
    <property type="entry name" value="PucR_dom"/>
</dbReference>
<accession>A0A1G9F4X9</accession>